<evidence type="ECO:0000313" key="2">
    <source>
        <dbReference type="EMBL" id="ONK70747.1"/>
    </source>
</evidence>
<sequence>MASGFSFGAPSGSSSSTSAASTSAASTQSQAAGFSFSQTPLFVIPQQHVSSPSPSPLFSYVMRRLFLLASKPLSRVRSELIPAGLSFGSAALLPLSSSLSSPHIIVNRQTLAPSPSPFFSFPVVLLHPPRAHAAAAAAAAASPSSSPSFTSAFRSSPLFYFLLRRFNP</sequence>
<proteinExistence type="predicted"/>
<dbReference type="Proteomes" id="UP000243459">
    <property type="component" value="Chromosome 4"/>
</dbReference>
<evidence type="ECO:0000256" key="1">
    <source>
        <dbReference type="SAM" id="MobiDB-lite"/>
    </source>
</evidence>
<dbReference type="Gramene" id="ONK70747">
    <property type="protein sequence ID" value="ONK70747"/>
    <property type="gene ID" value="A4U43_C04F1110"/>
</dbReference>
<reference evidence="3" key="1">
    <citation type="journal article" date="2017" name="Nat. Commun.">
        <title>The asparagus genome sheds light on the origin and evolution of a young Y chromosome.</title>
        <authorList>
            <person name="Harkess A."/>
            <person name="Zhou J."/>
            <person name="Xu C."/>
            <person name="Bowers J.E."/>
            <person name="Van der Hulst R."/>
            <person name="Ayyampalayam S."/>
            <person name="Mercati F."/>
            <person name="Riccardi P."/>
            <person name="McKain M.R."/>
            <person name="Kakrana A."/>
            <person name="Tang H."/>
            <person name="Ray J."/>
            <person name="Groenendijk J."/>
            <person name="Arikit S."/>
            <person name="Mathioni S.M."/>
            <person name="Nakano M."/>
            <person name="Shan H."/>
            <person name="Telgmann-Rauber A."/>
            <person name="Kanno A."/>
            <person name="Yue Z."/>
            <person name="Chen H."/>
            <person name="Li W."/>
            <person name="Chen Y."/>
            <person name="Xu X."/>
            <person name="Zhang Y."/>
            <person name="Luo S."/>
            <person name="Chen H."/>
            <person name="Gao J."/>
            <person name="Mao Z."/>
            <person name="Pires J.C."/>
            <person name="Luo M."/>
            <person name="Kudrna D."/>
            <person name="Wing R.A."/>
            <person name="Meyers B.C."/>
            <person name="Yi K."/>
            <person name="Kong H."/>
            <person name="Lavrijsen P."/>
            <person name="Sunseri F."/>
            <person name="Falavigna A."/>
            <person name="Ye Y."/>
            <person name="Leebens-Mack J.H."/>
            <person name="Chen G."/>
        </authorList>
    </citation>
    <scope>NUCLEOTIDE SEQUENCE [LARGE SCALE GENOMIC DNA]</scope>
    <source>
        <strain evidence="3">cv. DH0086</strain>
    </source>
</reference>
<accession>A0A5P1F018</accession>
<keyword evidence="3" id="KW-1185">Reference proteome</keyword>
<gene>
    <name evidence="2" type="ORF">A4U43_C04F1110</name>
</gene>
<name>A0A5P1F018_ASPOF</name>
<feature type="region of interest" description="Disordered" evidence="1">
    <location>
        <begin position="1"/>
        <end position="22"/>
    </location>
</feature>
<dbReference type="EMBL" id="CM007384">
    <property type="protein sequence ID" value="ONK70747.1"/>
    <property type="molecule type" value="Genomic_DNA"/>
</dbReference>
<protein>
    <submittedName>
        <fullName evidence="2">Uncharacterized protein</fullName>
    </submittedName>
</protein>
<evidence type="ECO:0000313" key="3">
    <source>
        <dbReference type="Proteomes" id="UP000243459"/>
    </source>
</evidence>
<organism evidence="2 3">
    <name type="scientific">Asparagus officinalis</name>
    <name type="common">Garden asparagus</name>
    <dbReference type="NCBI Taxonomy" id="4686"/>
    <lineage>
        <taxon>Eukaryota</taxon>
        <taxon>Viridiplantae</taxon>
        <taxon>Streptophyta</taxon>
        <taxon>Embryophyta</taxon>
        <taxon>Tracheophyta</taxon>
        <taxon>Spermatophyta</taxon>
        <taxon>Magnoliopsida</taxon>
        <taxon>Liliopsida</taxon>
        <taxon>Asparagales</taxon>
        <taxon>Asparagaceae</taxon>
        <taxon>Asparagoideae</taxon>
        <taxon>Asparagus</taxon>
    </lineage>
</organism>
<dbReference type="AlphaFoldDB" id="A0A5P1F018"/>